<accession>A0ABN7UX05</accession>
<proteinExistence type="predicted"/>
<evidence type="ECO:0000313" key="2">
    <source>
        <dbReference type="EMBL" id="CAG8694315.1"/>
    </source>
</evidence>
<name>A0ABN7UX05_GIGMA</name>
<gene>
    <name evidence="2" type="ORF">GMARGA_LOCUS11714</name>
</gene>
<evidence type="ECO:0000313" key="3">
    <source>
        <dbReference type="Proteomes" id="UP000789901"/>
    </source>
</evidence>
<reference evidence="2 3" key="1">
    <citation type="submission" date="2021-06" db="EMBL/GenBank/DDBJ databases">
        <authorList>
            <person name="Kallberg Y."/>
            <person name="Tangrot J."/>
            <person name="Rosling A."/>
        </authorList>
    </citation>
    <scope>NUCLEOTIDE SEQUENCE [LARGE SCALE GENOMIC DNA]</scope>
    <source>
        <strain evidence="2 3">120-4 pot B 10/14</strain>
    </source>
</reference>
<feature type="compositionally biased region" description="Basic and acidic residues" evidence="1">
    <location>
        <begin position="154"/>
        <end position="168"/>
    </location>
</feature>
<dbReference type="EMBL" id="CAJVQB010006940">
    <property type="protein sequence ID" value="CAG8694315.1"/>
    <property type="molecule type" value="Genomic_DNA"/>
</dbReference>
<feature type="non-terminal residue" evidence="2">
    <location>
        <position position="1"/>
    </location>
</feature>
<dbReference type="Proteomes" id="UP000789901">
    <property type="component" value="Unassembled WGS sequence"/>
</dbReference>
<organism evidence="2 3">
    <name type="scientific">Gigaspora margarita</name>
    <dbReference type="NCBI Taxonomy" id="4874"/>
    <lineage>
        <taxon>Eukaryota</taxon>
        <taxon>Fungi</taxon>
        <taxon>Fungi incertae sedis</taxon>
        <taxon>Mucoromycota</taxon>
        <taxon>Glomeromycotina</taxon>
        <taxon>Glomeromycetes</taxon>
        <taxon>Diversisporales</taxon>
        <taxon>Gigasporaceae</taxon>
        <taxon>Gigaspora</taxon>
    </lineage>
</organism>
<protein>
    <submittedName>
        <fullName evidence="2">13966_t:CDS:1</fullName>
    </submittedName>
</protein>
<feature type="region of interest" description="Disordered" evidence="1">
    <location>
        <begin position="154"/>
        <end position="226"/>
    </location>
</feature>
<evidence type="ECO:0000256" key="1">
    <source>
        <dbReference type="SAM" id="MobiDB-lite"/>
    </source>
</evidence>
<feature type="compositionally biased region" description="Polar residues" evidence="1">
    <location>
        <begin position="182"/>
        <end position="196"/>
    </location>
</feature>
<keyword evidence="3" id="KW-1185">Reference proteome</keyword>
<comment type="caution">
    <text evidence="2">The sequence shown here is derived from an EMBL/GenBank/DDBJ whole genome shotgun (WGS) entry which is preliminary data.</text>
</comment>
<feature type="compositionally biased region" description="Polar residues" evidence="1">
    <location>
        <begin position="204"/>
        <end position="226"/>
    </location>
</feature>
<sequence>KKVTILRVILLYLKTIEPNPTKYDLPLCLAFGSFTALCKYLDINKNKPLYFTLECRGYNPLTSKYLISEITCAYDAGSSRHSGIAKAIETKVVISICDELYKGNNMIKILASDIEWNYSYSRNLNNKQEQMTGNKKRHNQDLLNFEDKYQNKRYDKTKRETINLDKNKKSNQLENHIEDAGNNKTNDVNSEQNESQDTSKKKYLQSSMQQQFPFSIPSVPNITEEP</sequence>